<organism evidence="9 10">
    <name type="scientific">Caproicibacterium argilliputei</name>
    <dbReference type="NCBI Taxonomy" id="3030016"/>
    <lineage>
        <taxon>Bacteria</taxon>
        <taxon>Bacillati</taxon>
        <taxon>Bacillota</taxon>
        <taxon>Clostridia</taxon>
        <taxon>Eubacteriales</taxon>
        <taxon>Oscillospiraceae</taxon>
        <taxon>Caproicibacterium</taxon>
    </lineage>
</organism>
<feature type="transmembrane region" description="Helical" evidence="7">
    <location>
        <begin position="48"/>
        <end position="69"/>
    </location>
</feature>
<sequence>MKDTQTVRRMQEKRDRVIVKTSIVGILTNVLLAVFKAVVGIVSNSIAVVLDAVNNLTDAVSSVITIVGVKLAGKKPDKAHPFGYGRMEYLSAMMIAALVLYAGVTSAVESVKKIVVPEKPAYGAVAMLIIAAAVGVKFVLGRYVRRTGERVHSGSLVASGKDASFDAVVSASVFLSAVLYQLTGISLEAWVGAVIAGIIIKSGIEMILETVGQMLGSRADRDLTGKIKKAVCEVP</sequence>
<dbReference type="EMBL" id="CP135996">
    <property type="protein sequence ID" value="WOC32069.1"/>
    <property type="molecule type" value="Genomic_DNA"/>
</dbReference>
<reference evidence="9" key="1">
    <citation type="submission" date="2023-09" db="EMBL/GenBank/DDBJ databases">
        <authorList>
            <person name="Zeng C."/>
        </authorList>
    </citation>
    <scope>NUCLEOTIDE SEQUENCE</scope>
    <source>
        <strain evidence="9">ZCY20-5</strain>
    </source>
</reference>
<dbReference type="FunFam" id="1.20.1510.10:FF:000006">
    <property type="entry name" value="Divalent cation efflux transporter"/>
    <property type="match status" value="1"/>
</dbReference>
<dbReference type="Pfam" id="PF01545">
    <property type="entry name" value="Cation_efflux"/>
    <property type="match status" value="1"/>
</dbReference>
<evidence type="ECO:0000256" key="4">
    <source>
        <dbReference type="ARBA" id="ARBA00022692"/>
    </source>
</evidence>
<gene>
    <name evidence="9" type="ORF">PXC00_12865</name>
</gene>
<evidence type="ECO:0000259" key="8">
    <source>
        <dbReference type="Pfam" id="PF01545"/>
    </source>
</evidence>
<dbReference type="KEGG" id="carl:PXC00_12865"/>
<dbReference type="Proteomes" id="UP001300604">
    <property type="component" value="Chromosome"/>
</dbReference>
<accession>A0AA97DA20</accession>
<dbReference type="InterPro" id="IPR027469">
    <property type="entry name" value="Cation_efflux_TMD_sf"/>
</dbReference>
<proteinExistence type="inferred from homology"/>
<dbReference type="InterPro" id="IPR058533">
    <property type="entry name" value="Cation_efflux_TM"/>
</dbReference>
<evidence type="ECO:0000256" key="5">
    <source>
        <dbReference type="ARBA" id="ARBA00022989"/>
    </source>
</evidence>
<dbReference type="SUPFAM" id="SSF161111">
    <property type="entry name" value="Cation efflux protein transmembrane domain-like"/>
    <property type="match status" value="1"/>
</dbReference>
<protein>
    <submittedName>
        <fullName evidence="9">Cation diffusion facilitator family transporter</fullName>
    </submittedName>
</protein>
<evidence type="ECO:0000256" key="2">
    <source>
        <dbReference type="ARBA" id="ARBA00008114"/>
    </source>
</evidence>
<comment type="subcellular location">
    <subcellularLocation>
        <location evidence="1">Membrane</location>
        <topology evidence="1">Multi-pass membrane protein</topology>
    </subcellularLocation>
</comment>
<dbReference type="NCBIfam" id="TIGR01297">
    <property type="entry name" value="CDF"/>
    <property type="match status" value="1"/>
</dbReference>
<keyword evidence="4 7" id="KW-0812">Transmembrane</keyword>
<feature type="domain" description="Cation efflux protein transmembrane" evidence="8">
    <location>
        <begin position="23"/>
        <end position="214"/>
    </location>
</feature>
<evidence type="ECO:0000256" key="7">
    <source>
        <dbReference type="SAM" id="Phobius"/>
    </source>
</evidence>
<dbReference type="GO" id="GO:0008324">
    <property type="term" value="F:monoatomic cation transmembrane transporter activity"/>
    <property type="evidence" value="ECO:0007669"/>
    <property type="project" value="InterPro"/>
</dbReference>
<keyword evidence="5 7" id="KW-1133">Transmembrane helix</keyword>
<keyword evidence="3" id="KW-0813">Transport</keyword>
<name>A0AA97DA20_9FIRM</name>
<keyword evidence="6 7" id="KW-0472">Membrane</keyword>
<dbReference type="InterPro" id="IPR002524">
    <property type="entry name" value="Cation_efflux"/>
</dbReference>
<dbReference type="Gene3D" id="1.20.1510.10">
    <property type="entry name" value="Cation efflux protein transmembrane domain"/>
    <property type="match status" value="1"/>
</dbReference>
<dbReference type="PANTHER" id="PTHR43840">
    <property type="entry name" value="MITOCHONDRIAL METAL TRANSPORTER 1-RELATED"/>
    <property type="match status" value="1"/>
</dbReference>
<reference evidence="9" key="2">
    <citation type="submission" date="2024-06" db="EMBL/GenBank/DDBJ databases">
        <title>Caproicibacterium argilliputei sp. nov, a novel caproic acid producing anaerobic bacterium isolated from pit mud.</title>
        <authorList>
            <person name="Xia S."/>
        </authorList>
    </citation>
    <scope>NUCLEOTIDE SEQUENCE</scope>
    <source>
        <strain evidence="9">ZCY20-5</strain>
    </source>
</reference>
<evidence type="ECO:0000313" key="10">
    <source>
        <dbReference type="Proteomes" id="UP001300604"/>
    </source>
</evidence>
<evidence type="ECO:0000256" key="6">
    <source>
        <dbReference type="ARBA" id="ARBA00023136"/>
    </source>
</evidence>
<feature type="transmembrane region" description="Helical" evidence="7">
    <location>
        <begin position="89"/>
        <end position="108"/>
    </location>
</feature>
<feature type="transmembrane region" description="Helical" evidence="7">
    <location>
        <begin position="21"/>
        <end position="42"/>
    </location>
</feature>
<evidence type="ECO:0000256" key="3">
    <source>
        <dbReference type="ARBA" id="ARBA00022448"/>
    </source>
</evidence>
<feature type="transmembrane region" description="Helical" evidence="7">
    <location>
        <begin position="120"/>
        <end position="144"/>
    </location>
</feature>
<evidence type="ECO:0000313" key="9">
    <source>
        <dbReference type="EMBL" id="WOC32069.1"/>
    </source>
</evidence>
<evidence type="ECO:0000256" key="1">
    <source>
        <dbReference type="ARBA" id="ARBA00004141"/>
    </source>
</evidence>
<dbReference type="AlphaFoldDB" id="A0AA97DA20"/>
<comment type="similarity">
    <text evidence="2">Belongs to the cation diffusion facilitator (CDF) transporter (TC 2.A.4) family.</text>
</comment>
<dbReference type="InterPro" id="IPR050291">
    <property type="entry name" value="CDF_Transporter"/>
</dbReference>
<dbReference type="GO" id="GO:0016020">
    <property type="term" value="C:membrane"/>
    <property type="evidence" value="ECO:0007669"/>
    <property type="project" value="UniProtKB-SubCell"/>
</dbReference>
<keyword evidence="10" id="KW-1185">Reference proteome</keyword>
<dbReference type="PANTHER" id="PTHR43840:SF50">
    <property type="entry name" value="MANGANESE EFFLUX SYSTEM PROTEIN MNES"/>
    <property type="match status" value="1"/>
</dbReference>
<dbReference type="RefSeq" id="WP_316935000.1">
    <property type="nucleotide sequence ID" value="NZ_CP135996.1"/>
</dbReference>